<evidence type="ECO:0000313" key="2">
    <source>
        <dbReference type="EMBL" id="PIA46750.1"/>
    </source>
</evidence>
<dbReference type="AlphaFoldDB" id="A0A2G5DTB2"/>
<keyword evidence="1" id="KW-1133">Transmembrane helix</keyword>
<keyword evidence="3" id="KW-1185">Reference proteome</keyword>
<evidence type="ECO:0000313" key="3">
    <source>
        <dbReference type="Proteomes" id="UP000230069"/>
    </source>
</evidence>
<protein>
    <submittedName>
        <fullName evidence="2">Uncharacterized protein</fullName>
    </submittedName>
</protein>
<evidence type="ECO:0000256" key="1">
    <source>
        <dbReference type="SAM" id="Phobius"/>
    </source>
</evidence>
<proteinExistence type="predicted"/>
<dbReference type="EMBL" id="KZ305032">
    <property type="protein sequence ID" value="PIA46750.1"/>
    <property type="molecule type" value="Genomic_DNA"/>
</dbReference>
<feature type="transmembrane region" description="Helical" evidence="1">
    <location>
        <begin position="36"/>
        <end position="54"/>
    </location>
</feature>
<sequence>MCINWTSLSLFLKLSYYSFLTLFITILPFNNLTNNAYLQLNIFYATGLMFYSKLVKVKHALMHHVYA</sequence>
<dbReference type="InParanoid" id="A0A2G5DTB2"/>
<feature type="transmembrane region" description="Helical" evidence="1">
    <location>
        <begin position="12"/>
        <end position="30"/>
    </location>
</feature>
<keyword evidence="1" id="KW-0812">Transmembrane</keyword>
<organism evidence="2 3">
    <name type="scientific">Aquilegia coerulea</name>
    <name type="common">Rocky mountain columbine</name>
    <dbReference type="NCBI Taxonomy" id="218851"/>
    <lineage>
        <taxon>Eukaryota</taxon>
        <taxon>Viridiplantae</taxon>
        <taxon>Streptophyta</taxon>
        <taxon>Embryophyta</taxon>
        <taxon>Tracheophyta</taxon>
        <taxon>Spermatophyta</taxon>
        <taxon>Magnoliopsida</taxon>
        <taxon>Ranunculales</taxon>
        <taxon>Ranunculaceae</taxon>
        <taxon>Thalictroideae</taxon>
        <taxon>Aquilegia</taxon>
    </lineage>
</organism>
<name>A0A2G5DTB2_AQUCA</name>
<reference evidence="2 3" key="1">
    <citation type="submission" date="2017-09" db="EMBL/GenBank/DDBJ databases">
        <title>WGS assembly of Aquilegia coerulea Goldsmith.</title>
        <authorList>
            <person name="Hodges S."/>
            <person name="Kramer E."/>
            <person name="Nordborg M."/>
            <person name="Tomkins J."/>
            <person name="Borevitz J."/>
            <person name="Derieg N."/>
            <person name="Yan J."/>
            <person name="Mihaltcheva S."/>
            <person name="Hayes R.D."/>
            <person name="Rokhsar D."/>
        </authorList>
    </citation>
    <scope>NUCLEOTIDE SEQUENCE [LARGE SCALE GENOMIC DNA]</scope>
    <source>
        <strain evidence="3">cv. Goldsmith</strain>
    </source>
</reference>
<accession>A0A2G5DTB2</accession>
<keyword evidence="1" id="KW-0472">Membrane</keyword>
<gene>
    <name evidence="2" type="ORF">AQUCO_01500359v1</name>
</gene>
<dbReference type="Proteomes" id="UP000230069">
    <property type="component" value="Unassembled WGS sequence"/>
</dbReference>